<protein>
    <submittedName>
        <fullName evidence="1">Uncharacterized protein</fullName>
    </submittedName>
</protein>
<sequence length="118" mass="12880">MAPPTSSKSNKSTPISSARAWTNVVTLWPSLYACLLSSTSRFTLTLALCSNRSTTQTLVILVTRHGQATWAIAERVEQRGRVDKLGRLGKHGAGFVRVSAIERGSRGIGSPWSLWRDP</sequence>
<gene>
    <name evidence="1" type="ORF">FH972_015079</name>
</gene>
<name>A0A5N6RCP1_9ROSI</name>
<dbReference type="EMBL" id="CM017326">
    <property type="protein sequence ID" value="KAE8076424.1"/>
    <property type="molecule type" value="Genomic_DNA"/>
</dbReference>
<dbReference type="Proteomes" id="UP000327013">
    <property type="component" value="Chromosome 6"/>
</dbReference>
<dbReference type="AlphaFoldDB" id="A0A5N6RCP1"/>
<keyword evidence="2" id="KW-1185">Reference proteome</keyword>
<organism evidence="1 2">
    <name type="scientific">Carpinus fangiana</name>
    <dbReference type="NCBI Taxonomy" id="176857"/>
    <lineage>
        <taxon>Eukaryota</taxon>
        <taxon>Viridiplantae</taxon>
        <taxon>Streptophyta</taxon>
        <taxon>Embryophyta</taxon>
        <taxon>Tracheophyta</taxon>
        <taxon>Spermatophyta</taxon>
        <taxon>Magnoliopsida</taxon>
        <taxon>eudicotyledons</taxon>
        <taxon>Gunneridae</taxon>
        <taxon>Pentapetalae</taxon>
        <taxon>rosids</taxon>
        <taxon>fabids</taxon>
        <taxon>Fagales</taxon>
        <taxon>Betulaceae</taxon>
        <taxon>Carpinus</taxon>
    </lineage>
</organism>
<evidence type="ECO:0000313" key="1">
    <source>
        <dbReference type="EMBL" id="KAE8076424.1"/>
    </source>
</evidence>
<accession>A0A5N6RCP1</accession>
<reference evidence="1 2" key="1">
    <citation type="submission" date="2019-06" db="EMBL/GenBank/DDBJ databases">
        <title>A chromosomal-level reference genome of Carpinus fangiana (Coryloideae, Betulaceae).</title>
        <authorList>
            <person name="Yang X."/>
            <person name="Wang Z."/>
            <person name="Zhang L."/>
            <person name="Hao G."/>
            <person name="Liu J."/>
            <person name="Yang Y."/>
        </authorList>
    </citation>
    <scope>NUCLEOTIDE SEQUENCE [LARGE SCALE GENOMIC DNA]</scope>
    <source>
        <strain evidence="1">Cfa_2016G</strain>
        <tissue evidence="1">Leaf</tissue>
    </source>
</reference>
<proteinExistence type="predicted"/>
<evidence type="ECO:0000313" key="2">
    <source>
        <dbReference type="Proteomes" id="UP000327013"/>
    </source>
</evidence>